<dbReference type="SUPFAM" id="SSF54211">
    <property type="entry name" value="Ribosomal protein S5 domain 2-like"/>
    <property type="match status" value="2"/>
</dbReference>
<dbReference type="PANTHER" id="PTHR33694:SF1">
    <property type="entry name" value="UDP-3-O-ACYL-N-ACETYLGLUCOSAMINE DEACETYLASE 1, MITOCHONDRIAL-RELATED"/>
    <property type="match status" value="1"/>
</dbReference>
<evidence type="ECO:0000256" key="3">
    <source>
        <dbReference type="ARBA" id="ARBA00005002"/>
    </source>
</evidence>
<dbReference type="GO" id="GO:0046872">
    <property type="term" value="F:metal ion binding"/>
    <property type="evidence" value="ECO:0007669"/>
    <property type="project" value="UniProtKB-KW"/>
</dbReference>
<evidence type="ECO:0000256" key="1">
    <source>
        <dbReference type="ARBA" id="ARBA00001947"/>
    </source>
</evidence>
<evidence type="ECO:0000313" key="13">
    <source>
        <dbReference type="EMBL" id="ODS33214.1"/>
    </source>
</evidence>
<comment type="pathway">
    <text evidence="3 12">Glycolipid biosynthesis; lipid IV(A) biosynthesis; lipid IV(A) from (3R)-3-hydroxytetradecanoyl-[acyl-carrier-protein] and UDP-N-acetyl-alpha-D-glucosamine: step 2/6.</text>
</comment>
<dbReference type="InterPro" id="IPR004463">
    <property type="entry name" value="UDP-acyl_GlcNac_deAcase"/>
</dbReference>
<evidence type="ECO:0000313" key="14">
    <source>
        <dbReference type="Proteomes" id="UP000094056"/>
    </source>
</evidence>
<dbReference type="Gene3D" id="3.30.230.20">
    <property type="entry name" value="lpxc deacetylase, domain 1"/>
    <property type="match status" value="1"/>
</dbReference>
<comment type="catalytic activity">
    <reaction evidence="11 12">
        <text>a UDP-3-O-[(3R)-3-hydroxyacyl]-N-acetyl-alpha-D-glucosamine + H2O = a UDP-3-O-[(3R)-3-hydroxyacyl]-alpha-D-glucosamine + acetate</text>
        <dbReference type="Rhea" id="RHEA:67816"/>
        <dbReference type="ChEBI" id="CHEBI:15377"/>
        <dbReference type="ChEBI" id="CHEBI:30089"/>
        <dbReference type="ChEBI" id="CHEBI:137740"/>
        <dbReference type="ChEBI" id="CHEBI:173225"/>
        <dbReference type="EC" id="3.5.1.108"/>
    </reaction>
</comment>
<dbReference type="HAMAP" id="MF_00388">
    <property type="entry name" value="LpxC"/>
    <property type="match status" value="1"/>
</dbReference>
<protein>
    <recommendedName>
        <fullName evidence="4 12">UDP-3-O-acyl-N-acetylglucosamine deacetylase</fullName>
        <shortName evidence="12">UDP-3-O-acyl-GlcNAc deacetylase</shortName>
        <ecNumber evidence="4 12">3.5.1.108</ecNumber>
    </recommendedName>
    <alternativeName>
        <fullName evidence="12">UDP-3-O-[R-3-hydroxymyristoyl]-N-acetylglucosamine deacetylase</fullName>
    </alternativeName>
</protein>
<proteinExistence type="inferred from homology"/>
<keyword evidence="9 12" id="KW-0862">Zinc</keyword>
<dbReference type="InterPro" id="IPR020568">
    <property type="entry name" value="Ribosomal_Su5_D2-typ_SF"/>
</dbReference>
<evidence type="ECO:0000256" key="6">
    <source>
        <dbReference type="ARBA" id="ARBA00022556"/>
    </source>
</evidence>
<comment type="cofactor">
    <cofactor evidence="1 12">
        <name>Zn(2+)</name>
        <dbReference type="ChEBI" id="CHEBI:29105"/>
    </cofactor>
</comment>
<keyword evidence="10 12" id="KW-0443">Lipid metabolism</keyword>
<evidence type="ECO:0000256" key="12">
    <source>
        <dbReference type="HAMAP-Rule" id="MF_00388"/>
    </source>
</evidence>
<comment type="caution">
    <text evidence="13">The sequence shown here is derived from an EMBL/GenBank/DDBJ whole genome shotgun (WGS) entry which is preliminary data.</text>
</comment>
<evidence type="ECO:0000256" key="4">
    <source>
        <dbReference type="ARBA" id="ARBA00012745"/>
    </source>
</evidence>
<dbReference type="EMBL" id="MAYW01000035">
    <property type="protein sequence ID" value="ODS33214.1"/>
    <property type="molecule type" value="Genomic_DNA"/>
</dbReference>
<dbReference type="InterPro" id="IPR015870">
    <property type="entry name" value="UDP-acyl_N-AcGlcN_deAcase_N"/>
</dbReference>
<keyword evidence="5 12" id="KW-0444">Lipid biosynthesis</keyword>
<dbReference type="InterPro" id="IPR011334">
    <property type="entry name" value="UDP-acyl_GlcNac_deAcase_C"/>
</dbReference>
<evidence type="ECO:0000256" key="9">
    <source>
        <dbReference type="ARBA" id="ARBA00022833"/>
    </source>
</evidence>
<dbReference type="GO" id="GO:0103117">
    <property type="term" value="F:UDP-3-O-acyl-N-acetylglucosamine deacetylase activity"/>
    <property type="evidence" value="ECO:0007669"/>
    <property type="project" value="UniProtKB-UniRule"/>
</dbReference>
<evidence type="ECO:0000256" key="10">
    <source>
        <dbReference type="ARBA" id="ARBA00023098"/>
    </source>
</evidence>
<dbReference type="UniPathway" id="UPA00359">
    <property type="reaction ID" value="UER00478"/>
</dbReference>
<dbReference type="GO" id="GO:0009245">
    <property type="term" value="P:lipid A biosynthetic process"/>
    <property type="evidence" value="ECO:0007669"/>
    <property type="project" value="UniProtKB-UniRule"/>
</dbReference>
<keyword evidence="6 12" id="KW-0441">Lipid A biosynthesis</keyword>
<keyword evidence="8 12" id="KW-0378">Hydrolase</keyword>
<name>A0A1E3XE41_9BACT</name>
<feature type="binding site" evidence="12">
    <location>
        <position position="247"/>
    </location>
    <ligand>
        <name>Zn(2+)</name>
        <dbReference type="ChEBI" id="CHEBI:29105"/>
    </ligand>
</feature>
<sequence>MKNQQRTIARVVEYSGIGLFTGEEVKLRFKPSSVNTGINFIRTDIEGNPKIPANVETVSDCKQQISLKKQGVEIKSIEHLMAALAGLGIDNIEIEINGNEVPAGDGSSLLFTQLLKGTGIVPLEKLKKTFFLQKELKVSNGDASIIARPYDKGLSLSYILDFNGSFLNRQCFEIEMTESNFSTQIAPARTFGLSTIVEEFKKKGLGKGVTDENSLILHEDGTITKPLSMTPAKLKFPNECIRHKILDIIGDLYLTNLSLHARIVAIKSGHYLNARMAEKIFENSKNQINN</sequence>
<evidence type="ECO:0000256" key="2">
    <source>
        <dbReference type="ARBA" id="ARBA00002923"/>
    </source>
</evidence>
<dbReference type="EC" id="3.5.1.108" evidence="4 12"/>
<accession>A0A1E3XE41</accession>
<dbReference type="PANTHER" id="PTHR33694">
    <property type="entry name" value="UDP-3-O-ACYL-N-ACETYLGLUCOSAMINE DEACETYLASE 1, MITOCHONDRIAL-RELATED"/>
    <property type="match status" value="1"/>
</dbReference>
<dbReference type="Pfam" id="PF03331">
    <property type="entry name" value="LpxC"/>
    <property type="match status" value="1"/>
</dbReference>
<evidence type="ECO:0000256" key="7">
    <source>
        <dbReference type="ARBA" id="ARBA00022723"/>
    </source>
</evidence>
<gene>
    <name evidence="12" type="primary">lpxC</name>
    <name evidence="13" type="ORF">SCARUB_01694</name>
</gene>
<dbReference type="GO" id="GO:0016020">
    <property type="term" value="C:membrane"/>
    <property type="evidence" value="ECO:0007669"/>
    <property type="project" value="GOC"/>
</dbReference>
<evidence type="ECO:0000256" key="8">
    <source>
        <dbReference type="ARBA" id="ARBA00022801"/>
    </source>
</evidence>
<evidence type="ECO:0000256" key="5">
    <source>
        <dbReference type="ARBA" id="ARBA00022516"/>
    </source>
</evidence>
<feature type="binding site" evidence="12">
    <location>
        <position position="79"/>
    </location>
    <ligand>
        <name>Zn(2+)</name>
        <dbReference type="ChEBI" id="CHEBI:29105"/>
    </ligand>
</feature>
<reference evidence="13 14" key="1">
    <citation type="submission" date="2016-07" db="EMBL/GenBank/DDBJ databases">
        <title>Draft genome of Scalindua rubra, obtained from a brine-seawater interface in the Red Sea, sheds light on salt adaptation in anammox bacteria.</title>
        <authorList>
            <person name="Speth D.R."/>
            <person name="Lagkouvardos I."/>
            <person name="Wang Y."/>
            <person name="Qian P.-Y."/>
            <person name="Dutilh B.E."/>
            <person name="Jetten M.S."/>
        </authorList>
    </citation>
    <scope>NUCLEOTIDE SEQUENCE [LARGE SCALE GENOMIC DNA]</scope>
    <source>
        <strain evidence="13">BSI-1</strain>
    </source>
</reference>
<dbReference type="Proteomes" id="UP000094056">
    <property type="component" value="Unassembled WGS sequence"/>
</dbReference>
<keyword evidence="7 12" id="KW-0479">Metal-binding</keyword>
<organism evidence="13 14">
    <name type="scientific">Candidatus Scalindua rubra</name>
    <dbReference type="NCBI Taxonomy" id="1872076"/>
    <lineage>
        <taxon>Bacteria</taxon>
        <taxon>Pseudomonadati</taxon>
        <taxon>Planctomycetota</taxon>
        <taxon>Candidatus Brocadiia</taxon>
        <taxon>Candidatus Brocadiales</taxon>
        <taxon>Candidatus Scalinduaceae</taxon>
        <taxon>Candidatus Scalindua</taxon>
    </lineage>
</organism>
<evidence type="ECO:0000256" key="11">
    <source>
        <dbReference type="ARBA" id="ARBA00024535"/>
    </source>
</evidence>
<feature type="binding site" evidence="12">
    <location>
        <position position="243"/>
    </location>
    <ligand>
        <name>Zn(2+)</name>
        <dbReference type="ChEBI" id="CHEBI:29105"/>
    </ligand>
</feature>
<comment type="similarity">
    <text evidence="12">Belongs to the LpxC family.</text>
</comment>
<comment type="function">
    <text evidence="2 12">Catalyzes the hydrolysis of UDP-3-O-myristoyl-N-acetylglucosamine to form UDP-3-O-myristoylglucosamine and acetate, the committed step in lipid A biosynthesis.</text>
</comment>
<dbReference type="PATRIC" id="fig|1872076.5.peg.1980"/>
<dbReference type="Gene3D" id="3.30.1700.10">
    <property type="entry name" value="lpxc deacetylase, domain 2"/>
    <property type="match status" value="1"/>
</dbReference>
<dbReference type="AlphaFoldDB" id="A0A1E3XE41"/>
<feature type="active site" description="Proton donor" evidence="12">
    <location>
        <position position="270"/>
    </location>
</feature>
<dbReference type="NCBIfam" id="TIGR00325">
    <property type="entry name" value="lpxC"/>
    <property type="match status" value="1"/>
</dbReference>